<dbReference type="AlphaFoldDB" id="A0A0R2T6V9"/>
<dbReference type="InterPro" id="IPR036942">
    <property type="entry name" value="Beta-barrel_TonB_sf"/>
</dbReference>
<evidence type="ECO:0000256" key="4">
    <source>
        <dbReference type="ARBA" id="ARBA00022692"/>
    </source>
</evidence>
<evidence type="ECO:0000256" key="2">
    <source>
        <dbReference type="ARBA" id="ARBA00022448"/>
    </source>
</evidence>
<name>A0A0R2T6V9_9GAMM</name>
<comment type="caution">
    <text evidence="10">The sequence shown here is derived from an EMBL/GenBank/DDBJ whole genome shotgun (WGS) entry which is preliminary data.</text>
</comment>
<evidence type="ECO:0000256" key="7">
    <source>
        <dbReference type="PROSITE-ProRule" id="PRU01360"/>
    </source>
</evidence>
<dbReference type="InterPro" id="IPR039426">
    <property type="entry name" value="TonB-dep_rcpt-like"/>
</dbReference>
<dbReference type="GO" id="GO:0044718">
    <property type="term" value="P:siderophore transmembrane transport"/>
    <property type="evidence" value="ECO:0007669"/>
    <property type="project" value="TreeGrafter"/>
</dbReference>
<dbReference type="Pfam" id="PF07715">
    <property type="entry name" value="Plug"/>
    <property type="match status" value="1"/>
</dbReference>
<gene>
    <name evidence="10" type="ORF">ABR85_00435</name>
</gene>
<dbReference type="GO" id="GO:0015344">
    <property type="term" value="F:siderophore uptake transmembrane transporter activity"/>
    <property type="evidence" value="ECO:0007669"/>
    <property type="project" value="TreeGrafter"/>
</dbReference>
<accession>A0A0R2T6V9</accession>
<keyword evidence="2 7" id="KW-0813">Transport</keyword>
<dbReference type="GO" id="GO:0009279">
    <property type="term" value="C:cell outer membrane"/>
    <property type="evidence" value="ECO:0007669"/>
    <property type="project" value="UniProtKB-SubCell"/>
</dbReference>
<keyword evidence="4 7" id="KW-0812">Transmembrane</keyword>
<comment type="subcellular location">
    <subcellularLocation>
        <location evidence="1 7">Cell outer membrane</location>
        <topology evidence="1 7">Multi-pass membrane protein</topology>
    </subcellularLocation>
</comment>
<dbReference type="Pfam" id="PF25183">
    <property type="entry name" value="OMP_b-brl_4"/>
    <property type="match status" value="1"/>
</dbReference>
<dbReference type="EMBL" id="LICD01000036">
    <property type="protein sequence ID" value="KRO82520.1"/>
    <property type="molecule type" value="Genomic_DNA"/>
</dbReference>
<evidence type="ECO:0000256" key="6">
    <source>
        <dbReference type="ARBA" id="ARBA00023237"/>
    </source>
</evidence>
<keyword evidence="6 7" id="KW-0998">Cell outer membrane</keyword>
<sequence length="854" mass="93420">MGVSSAVINEIVTSGRRQSRVDTAIAESGLVISTEEILGLPIARDLTSVALLAPGANAGDSRFGNLASFGGASVAENTAFINGLNTTNFRTGVGFSSVPFEFYDTIQVKTGGYSAKYGRSLGGVMNATTKSGTNEWDMGINLYYNEDLDTSPNTYASANDLDVNEKTNGEVYLSGPIIKDKLFFYALYNDKQNDSRYAGIQSGRDYDSVLDEGFYGYKLDGYITPNHHVEYTEFSDKRTTVETVYGFDGDTFERGDLVGDTLYESGGKNWIASYTGNFGDDLQVSLSYGENEADRTTAPASAAVPVVYEYLGGFQARGDWSNFTVSNGDDLREMTRADIVWTGFNDHEISFGIDNEDAFANEATVNSGGVYWLLDPENVYNGCTAIECPQGANVRKRTYSVGGAFETNSEAFYLQDVWDVTNQLTLELGIRNESFTNKNASGGIFVEVEDQWAPRLSAVYDLTGDGTSKVFGSFGEYYLPIAANTNIRMAGNETYIHEFYDWDGVSKDSQFVPQGLGGTPYDTVVYGDGTVPDTRSTTDKNLEAMYQEEYILGYQTTLDSGLQLGVKGIYRALGTTIEDVAIDAAVIDYYNSTGSWSGSGTVEDVFSGFHQYVLTNPGVPMNIYIPETDEQINLTAAQLGYPEAEREYKALEFTLSRPFDGRWSADMSYTWSESVGNHEGYVKSDNAQDDAGITQNFDQPGLVDNSYGRLPNDRAHTLKAWGSYQFNNGLRLGANLLAQSGRPISCFGVHPTDSFASDYGASSHFCQGRKVGRGSLGRTNTLTNLDLNLQYDLEVSGRTVLLSMDVFNVLNSARISRFNENGDTDGGSVEPNYGLPLAFQSPRAIRLSARFNLF</sequence>
<evidence type="ECO:0008006" key="12">
    <source>
        <dbReference type="Google" id="ProtNLM"/>
    </source>
</evidence>
<reference evidence="10 11" key="1">
    <citation type="submission" date="2015-10" db="EMBL/GenBank/DDBJ databases">
        <title>Metagenome-Assembled Genomes uncover a global brackish microbiome.</title>
        <authorList>
            <person name="Hugerth L.W."/>
            <person name="Larsson J."/>
            <person name="Alneberg J."/>
            <person name="Lindh M.V."/>
            <person name="Legrand C."/>
            <person name="Pinhassi J."/>
            <person name="Andersson A.F."/>
        </authorList>
    </citation>
    <scope>NUCLEOTIDE SEQUENCE [LARGE SCALE GENOMIC DNA]</scope>
    <source>
        <strain evidence="10">BACL22 MAG-120619-bin3</strain>
    </source>
</reference>
<dbReference type="PANTHER" id="PTHR30069:SF46">
    <property type="entry name" value="OAR PROTEIN"/>
    <property type="match status" value="1"/>
</dbReference>
<dbReference type="Proteomes" id="UP000051242">
    <property type="component" value="Unassembled WGS sequence"/>
</dbReference>
<dbReference type="Gene3D" id="2.40.170.20">
    <property type="entry name" value="TonB-dependent receptor, beta-barrel domain"/>
    <property type="match status" value="1"/>
</dbReference>
<organism evidence="10 11">
    <name type="scientific">OM182 bacterium BACL3 MAG-120619-bin3</name>
    <dbReference type="NCBI Taxonomy" id="1655593"/>
    <lineage>
        <taxon>Bacteria</taxon>
        <taxon>Pseudomonadati</taxon>
        <taxon>Pseudomonadota</taxon>
        <taxon>Gammaproteobacteria</taxon>
        <taxon>OMG group</taxon>
        <taxon>OM182 clade</taxon>
    </lineage>
</organism>
<dbReference type="SUPFAM" id="SSF56935">
    <property type="entry name" value="Porins"/>
    <property type="match status" value="1"/>
</dbReference>
<proteinExistence type="inferred from homology"/>
<feature type="domain" description="TonB-dependent receptor plug" evidence="8">
    <location>
        <begin position="31"/>
        <end position="124"/>
    </location>
</feature>
<evidence type="ECO:0000256" key="5">
    <source>
        <dbReference type="ARBA" id="ARBA00023136"/>
    </source>
</evidence>
<evidence type="ECO:0000256" key="3">
    <source>
        <dbReference type="ARBA" id="ARBA00022452"/>
    </source>
</evidence>
<evidence type="ECO:0000313" key="11">
    <source>
        <dbReference type="Proteomes" id="UP000051242"/>
    </source>
</evidence>
<dbReference type="PROSITE" id="PS52016">
    <property type="entry name" value="TONB_DEPENDENT_REC_3"/>
    <property type="match status" value="1"/>
</dbReference>
<dbReference type="PANTHER" id="PTHR30069">
    <property type="entry name" value="TONB-DEPENDENT OUTER MEMBRANE RECEPTOR"/>
    <property type="match status" value="1"/>
</dbReference>
<evidence type="ECO:0000259" key="9">
    <source>
        <dbReference type="Pfam" id="PF25183"/>
    </source>
</evidence>
<comment type="similarity">
    <text evidence="7">Belongs to the TonB-dependent receptor family.</text>
</comment>
<dbReference type="InterPro" id="IPR057601">
    <property type="entry name" value="Oar-like_b-barrel"/>
</dbReference>
<dbReference type="InterPro" id="IPR037066">
    <property type="entry name" value="Plug_dom_sf"/>
</dbReference>
<protein>
    <recommendedName>
        <fullName evidence="12">TonB-dependent receptor plug domain-containing protein</fullName>
    </recommendedName>
</protein>
<keyword evidence="3 7" id="KW-1134">Transmembrane beta strand</keyword>
<keyword evidence="5 7" id="KW-0472">Membrane</keyword>
<dbReference type="InterPro" id="IPR012910">
    <property type="entry name" value="Plug_dom"/>
</dbReference>
<dbReference type="Gene3D" id="2.170.130.10">
    <property type="entry name" value="TonB-dependent receptor, plug domain"/>
    <property type="match status" value="1"/>
</dbReference>
<evidence type="ECO:0000313" key="10">
    <source>
        <dbReference type="EMBL" id="KRO82520.1"/>
    </source>
</evidence>
<evidence type="ECO:0000259" key="8">
    <source>
        <dbReference type="Pfam" id="PF07715"/>
    </source>
</evidence>
<evidence type="ECO:0000256" key="1">
    <source>
        <dbReference type="ARBA" id="ARBA00004571"/>
    </source>
</evidence>
<feature type="domain" description="TonB-dependent transporter Oar-like beta-barrel" evidence="9">
    <location>
        <begin position="445"/>
        <end position="727"/>
    </location>
</feature>